<dbReference type="HOGENOM" id="CLU_017584_4_4_2"/>
<dbReference type="InterPro" id="IPR004839">
    <property type="entry name" value="Aminotransferase_I/II_large"/>
</dbReference>
<dbReference type="SUPFAM" id="SSF53383">
    <property type="entry name" value="PLP-dependent transferases"/>
    <property type="match status" value="1"/>
</dbReference>
<dbReference type="CDD" id="cd00609">
    <property type="entry name" value="AAT_like"/>
    <property type="match status" value="1"/>
</dbReference>
<dbReference type="GO" id="GO:0030170">
    <property type="term" value="F:pyridoxal phosphate binding"/>
    <property type="evidence" value="ECO:0007669"/>
    <property type="project" value="InterPro"/>
</dbReference>
<keyword evidence="3" id="KW-1185">Reference proteome</keyword>
<dbReference type="STRING" id="694430.Natoc_2018"/>
<dbReference type="KEGG" id="nou:Natoc_2018"/>
<evidence type="ECO:0000313" key="3">
    <source>
        <dbReference type="Proteomes" id="UP000010878"/>
    </source>
</evidence>
<sequence length="359" mass="39536">MQIDTFGLERWFAKYEHEAEIMLAESGVRSLSTDRFDTDPGELGYVIPTNGDPELRARIAERYDRTASEVLCTCGTQEANFLAVLSALGDSPSDSASGRPHAVVVTPTYQALHAVPDAVGKVTRVPLEPPTWELDVDAVADAIRPETRLVVLNNPNNPTGRYHPLGKVEALYDLAADNDAYLLCDEVYRLLAEDPLAPVASLGPRGLSTASLSKAYGLAGLRFGWLVGDEDVLETAWNWKDYTTISPSVFGQHVAKQALDREREILAENRALVAENHDRVQSFLEKHDLEWYDPVGVNGFVTVPEGFETGKAFCRAVLEEGVVLAPGEFFGHPDRFRIGFGLPTAELEDGLERIERVLE</sequence>
<accession>L0K0F2</accession>
<dbReference type="EMBL" id="CP003929">
    <property type="protein sequence ID" value="AGB37804.1"/>
    <property type="molecule type" value="Genomic_DNA"/>
</dbReference>
<gene>
    <name evidence="2" type="ORF">Natoc_2018</name>
</gene>
<dbReference type="PANTHER" id="PTHR43510">
    <property type="entry name" value="AMINOTRANSFERASE FUNCTION, HYPOTHETICAL (EUROFUNG)"/>
    <property type="match status" value="1"/>
</dbReference>
<dbReference type="Gene3D" id="3.90.1150.10">
    <property type="entry name" value="Aspartate Aminotransferase, domain 1"/>
    <property type="match status" value="1"/>
</dbReference>
<feature type="domain" description="Aminotransferase class I/classII large" evidence="1">
    <location>
        <begin position="45"/>
        <end position="354"/>
    </location>
</feature>
<dbReference type="InterPro" id="IPR015422">
    <property type="entry name" value="PyrdxlP-dep_Trfase_small"/>
</dbReference>
<dbReference type="OrthoDB" id="33635at2157"/>
<name>L0K0F2_9EURY</name>
<keyword evidence="2" id="KW-0032">Aminotransferase</keyword>
<dbReference type="Pfam" id="PF00155">
    <property type="entry name" value="Aminotran_1_2"/>
    <property type="match status" value="1"/>
</dbReference>
<dbReference type="InterPro" id="IPR015424">
    <property type="entry name" value="PyrdxlP-dep_Trfase"/>
</dbReference>
<dbReference type="eggNOG" id="arCOG04333">
    <property type="taxonomic scope" value="Archaea"/>
</dbReference>
<dbReference type="AlphaFoldDB" id="L0K0F2"/>
<dbReference type="GO" id="GO:0008483">
    <property type="term" value="F:transaminase activity"/>
    <property type="evidence" value="ECO:0007669"/>
    <property type="project" value="UniProtKB-KW"/>
</dbReference>
<evidence type="ECO:0000313" key="2">
    <source>
        <dbReference type="EMBL" id="AGB37804.1"/>
    </source>
</evidence>
<proteinExistence type="predicted"/>
<dbReference type="Gene3D" id="3.40.640.10">
    <property type="entry name" value="Type I PLP-dependent aspartate aminotransferase-like (Major domain)"/>
    <property type="match status" value="1"/>
</dbReference>
<keyword evidence="2" id="KW-0808">Transferase</keyword>
<dbReference type="Proteomes" id="UP000010878">
    <property type="component" value="Chromosome"/>
</dbReference>
<reference evidence="2 3" key="1">
    <citation type="submission" date="2012-11" db="EMBL/GenBank/DDBJ databases">
        <title>FINISHED of Natronococcus occultus SP4, DSM 3396.</title>
        <authorList>
            <consortium name="DOE Joint Genome Institute"/>
            <person name="Eisen J."/>
            <person name="Huntemann M."/>
            <person name="Wei C.-L."/>
            <person name="Han J."/>
            <person name="Detter J.C."/>
            <person name="Han C."/>
            <person name="Tapia R."/>
            <person name="Chen A."/>
            <person name="Kyrpides N."/>
            <person name="Mavromatis K."/>
            <person name="Markowitz V."/>
            <person name="Szeto E."/>
            <person name="Ivanova N."/>
            <person name="Mikhailova N."/>
            <person name="Ovchinnikova G."/>
            <person name="Pagani I."/>
            <person name="Pati A."/>
            <person name="Goodwin L."/>
            <person name="Nordberg H.P."/>
            <person name="Cantor M.N."/>
            <person name="Hua S.X."/>
            <person name="Woyke T."/>
            <person name="Eisen J."/>
            <person name="Klenk H.-P."/>
            <person name="Klenk H.-P."/>
        </authorList>
    </citation>
    <scope>NUCLEOTIDE SEQUENCE [LARGE SCALE GENOMIC DNA]</scope>
    <source>
        <strain evidence="2 3">SP4</strain>
    </source>
</reference>
<protein>
    <submittedName>
        <fullName evidence="2">Aspartate/tyrosine/aromatic aminotransferase</fullName>
    </submittedName>
</protein>
<dbReference type="PANTHER" id="PTHR43510:SF1">
    <property type="entry name" value="AMINOTRANSFERASE FUNCTION, HYPOTHETICAL (EUROFUNG)"/>
    <property type="match status" value="1"/>
</dbReference>
<evidence type="ECO:0000259" key="1">
    <source>
        <dbReference type="Pfam" id="PF00155"/>
    </source>
</evidence>
<dbReference type="GeneID" id="14405102"/>
<dbReference type="InterPro" id="IPR015421">
    <property type="entry name" value="PyrdxlP-dep_Trfase_major"/>
</dbReference>
<dbReference type="RefSeq" id="WP_015321248.1">
    <property type="nucleotide sequence ID" value="NC_019974.1"/>
</dbReference>
<organism evidence="2 3">
    <name type="scientific">Natronococcus occultus SP4</name>
    <dbReference type="NCBI Taxonomy" id="694430"/>
    <lineage>
        <taxon>Archaea</taxon>
        <taxon>Methanobacteriati</taxon>
        <taxon>Methanobacteriota</taxon>
        <taxon>Stenosarchaea group</taxon>
        <taxon>Halobacteria</taxon>
        <taxon>Halobacteriales</taxon>
        <taxon>Natrialbaceae</taxon>
        <taxon>Natronococcus</taxon>
    </lineage>
</organism>